<evidence type="ECO:0000256" key="4">
    <source>
        <dbReference type="ARBA" id="ARBA00023004"/>
    </source>
</evidence>
<dbReference type="GO" id="GO:0046872">
    <property type="term" value="F:metal ion binding"/>
    <property type="evidence" value="ECO:0007669"/>
    <property type="project" value="UniProtKB-KW"/>
</dbReference>
<sequence length="230" mass="25833">ETIKEAGLNRYLFEMTNIRDQCSWVHMHEPEKATEKAKDLVRMAVAKARLIEPLRQLSLSINHSALVIGGGISGMVSALTLAEQGFKVHLVERSSELGGIAGRIHYTLEGGNVQAYLAGLIEKVTNHDLIEVYTNAYIVDASGYVGNFTTELMRYRGPYVERIEHGVVIIATGGQEYRPDEYLYGRDPRVLTALELEEEIAKGKAPRRYRSRCKCLHLPSRLCLQQLSYP</sequence>
<accession>X1MSS0</accession>
<dbReference type="SUPFAM" id="SSF51971">
    <property type="entry name" value="Nucleotide-binding domain"/>
    <property type="match status" value="1"/>
</dbReference>
<feature type="non-terminal residue" evidence="6">
    <location>
        <position position="1"/>
    </location>
</feature>
<dbReference type="Gene3D" id="3.50.50.60">
    <property type="entry name" value="FAD/NAD(P)-binding domain"/>
    <property type="match status" value="1"/>
</dbReference>
<dbReference type="AlphaFoldDB" id="X1MSS0"/>
<name>X1MSS0_9ZZZZ</name>
<gene>
    <name evidence="6" type="ORF">S06H3_10625</name>
</gene>
<keyword evidence="4" id="KW-0408">Iron</keyword>
<keyword evidence="1" id="KW-0004">4Fe-4S</keyword>
<dbReference type="InterPro" id="IPR036188">
    <property type="entry name" value="FAD/NAD-bd_sf"/>
</dbReference>
<keyword evidence="5" id="KW-0411">Iron-sulfur</keyword>
<evidence type="ECO:0000256" key="3">
    <source>
        <dbReference type="ARBA" id="ARBA00023002"/>
    </source>
</evidence>
<evidence type="ECO:0000256" key="5">
    <source>
        <dbReference type="ARBA" id="ARBA00023014"/>
    </source>
</evidence>
<dbReference type="GO" id="GO:0051539">
    <property type="term" value="F:4 iron, 4 sulfur cluster binding"/>
    <property type="evidence" value="ECO:0007669"/>
    <property type="project" value="UniProtKB-KW"/>
</dbReference>
<protein>
    <recommendedName>
        <fullName evidence="7">FAD dependent oxidoreductase domain-containing protein</fullName>
    </recommendedName>
</protein>
<dbReference type="PANTHER" id="PTHR43498">
    <property type="entry name" value="FERREDOXIN:COB-COM HETERODISULFIDE REDUCTASE SUBUNIT A"/>
    <property type="match status" value="1"/>
</dbReference>
<comment type="caution">
    <text evidence="6">The sequence shown here is derived from an EMBL/GenBank/DDBJ whole genome shotgun (WGS) entry which is preliminary data.</text>
</comment>
<evidence type="ECO:0000256" key="1">
    <source>
        <dbReference type="ARBA" id="ARBA00022485"/>
    </source>
</evidence>
<organism evidence="6">
    <name type="scientific">marine sediment metagenome</name>
    <dbReference type="NCBI Taxonomy" id="412755"/>
    <lineage>
        <taxon>unclassified sequences</taxon>
        <taxon>metagenomes</taxon>
        <taxon>ecological metagenomes</taxon>
    </lineage>
</organism>
<keyword evidence="3" id="KW-0560">Oxidoreductase</keyword>
<keyword evidence="2" id="KW-0479">Metal-binding</keyword>
<dbReference type="Pfam" id="PF13450">
    <property type="entry name" value="NAD_binding_8"/>
    <property type="match status" value="1"/>
</dbReference>
<dbReference type="InterPro" id="IPR039650">
    <property type="entry name" value="HdrA-like"/>
</dbReference>
<reference evidence="6" key="1">
    <citation type="journal article" date="2014" name="Front. Microbiol.">
        <title>High frequency of phylogenetically diverse reductive dehalogenase-homologous genes in deep subseafloor sedimentary metagenomes.</title>
        <authorList>
            <person name="Kawai M."/>
            <person name="Futagami T."/>
            <person name="Toyoda A."/>
            <person name="Takaki Y."/>
            <person name="Nishi S."/>
            <person name="Hori S."/>
            <person name="Arai W."/>
            <person name="Tsubouchi T."/>
            <person name="Morono Y."/>
            <person name="Uchiyama I."/>
            <person name="Ito T."/>
            <person name="Fujiyama A."/>
            <person name="Inagaki F."/>
            <person name="Takami H."/>
        </authorList>
    </citation>
    <scope>NUCLEOTIDE SEQUENCE</scope>
    <source>
        <strain evidence="6">Expedition CK06-06</strain>
    </source>
</reference>
<proteinExistence type="predicted"/>
<evidence type="ECO:0000313" key="6">
    <source>
        <dbReference type="EMBL" id="GAI09439.1"/>
    </source>
</evidence>
<evidence type="ECO:0008006" key="7">
    <source>
        <dbReference type="Google" id="ProtNLM"/>
    </source>
</evidence>
<dbReference type="PANTHER" id="PTHR43498:SF1">
    <property type="entry name" value="COB--COM HETERODISULFIDE REDUCTASE IRON-SULFUR SUBUNIT A"/>
    <property type="match status" value="1"/>
</dbReference>
<dbReference type="EMBL" id="BARV01004962">
    <property type="protein sequence ID" value="GAI09439.1"/>
    <property type="molecule type" value="Genomic_DNA"/>
</dbReference>
<dbReference type="GO" id="GO:0016491">
    <property type="term" value="F:oxidoreductase activity"/>
    <property type="evidence" value="ECO:0007669"/>
    <property type="project" value="UniProtKB-KW"/>
</dbReference>
<evidence type="ECO:0000256" key="2">
    <source>
        <dbReference type="ARBA" id="ARBA00022723"/>
    </source>
</evidence>